<dbReference type="InterPro" id="IPR004960">
    <property type="entry name" value="LipA_acyltrans"/>
</dbReference>
<keyword evidence="6 8" id="KW-0012">Acyltransferase</keyword>
<organism evidence="8 9">
    <name type="scientific">Marinilabilia rubra</name>
    <dbReference type="NCBI Taxonomy" id="2162893"/>
    <lineage>
        <taxon>Bacteria</taxon>
        <taxon>Pseudomonadati</taxon>
        <taxon>Bacteroidota</taxon>
        <taxon>Bacteroidia</taxon>
        <taxon>Marinilabiliales</taxon>
        <taxon>Marinilabiliaceae</taxon>
        <taxon>Marinilabilia</taxon>
    </lineage>
</organism>
<dbReference type="OrthoDB" id="9801955at2"/>
<accession>A0A2U2B9Z5</accession>
<comment type="subcellular location">
    <subcellularLocation>
        <location evidence="1">Cell inner membrane</location>
    </subcellularLocation>
</comment>
<dbReference type="Proteomes" id="UP000244956">
    <property type="component" value="Unassembled WGS sequence"/>
</dbReference>
<evidence type="ECO:0000256" key="4">
    <source>
        <dbReference type="ARBA" id="ARBA00022679"/>
    </source>
</evidence>
<dbReference type="GO" id="GO:0005886">
    <property type="term" value="C:plasma membrane"/>
    <property type="evidence" value="ECO:0007669"/>
    <property type="project" value="UniProtKB-SubCell"/>
</dbReference>
<sequence length="302" mass="36117">MDKITYYIWYPLIWLISLLPFPVLYALSDFLYWPVSIIGYRKKIILTNLKKAFPEKDDHWRKEILHKFYHHFCDLFVETVKLQHMSKKTIMKRITFSNIEVMEKAFENGQDVVAIMAHYGNWEYMPSINLHFKAQGYSVYRPLKSKGFDKYMLELRSRFGTGNVTMKNTLRKVVELRRSSTRFVLGLIADQSPARHEIQYWTNFLTQTTPILMGPEKIGKLTNGKIVFLKLNKPKRGHYHVDIIEFPNNVAEAAEHEITEWHVRQLEKCIRERPELWLWSHKRWKYQDVYEKDKKDGIKGTQ</sequence>
<dbReference type="GO" id="GO:0016746">
    <property type="term" value="F:acyltransferase activity"/>
    <property type="evidence" value="ECO:0007669"/>
    <property type="project" value="UniProtKB-KW"/>
</dbReference>
<dbReference type="AlphaFoldDB" id="A0A2U2B9Z5"/>
<evidence type="ECO:0000256" key="3">
    <source>
        <dbReference type="ARBA" id="ARBA00022519"/>
    </source>
</evidence>
<dbReference type="GO" id="GO:0009247">
    <property type="term" value="P:glycolipid biosynthetic process"/>
    <property type="evidence" value="ECO:0007669"/>
    <property type="project" value="UniProtKB-ARBA"/>
</dbReference>
<keyword evidence="3" id="KW-0997">Cell inner membrane</keyword>
<dbReference type="PANTHER" id="PTHR30606:SF10">
    <property type="entry name" value="PHOSPHATIDYLINOSITOL MANNOSIDE ACYLTRANSFERASE"/>
    <property type="match status" value="1"/>
</dbReference>
<evidence type="ECO:0000256" key="7">
    <source>
        <dbReference type="SAM" id="Phobius"/>
    </source>
</evidence>
<keyword evidence="4 8" id="KW-0808">Transferase</keyword>
<dbReference type="Pfam" id="PF03279">
    <property type="entry name" value="Lip_A_acyltrans"/>
    <property type="match status" value="1"/>
</dbReference>
<keyword evidence="2" id="KW-1003">Cell membrane</keyword>
<dbReference type="CDD" id="cd07984">
    <property type="entry name" value="LPLAT_LABLAT-like"/>
    <property type="match status" value="1"/>
</dbReference>
<comment type="caution">
    <text evidence="8">The sequence shown here is derived from an EMBL/GenBank/DDBJ whole genome shotgun (WGS) entry which is preliminary data.</text>
</comment>
<dbReference type="RefSeq" id="WP_109264002.1">
    <property type="nucleotide sequence ID" value="NZ_QEWP01000005.1"/>
</dbReference>
<keyword evidence="9" id="KW-1185">Reference proteome</keyword>
<protein>
    <submittedName>
        <fullName evidence="8">Lipid A biosynthesis acyltransferase</fullName>
    </submittedName>
</protein>
<evidence type="ECO:0000256" key="5">
    <source>
        <dbReference type="ARBA" id="ARBA00023136"/>
    </source>
</evidence>
<dbReference type="EMBL" id="QEWP01000005">
    <property type="protein sequence ID" value="PWD99901.1"/>
    <property type="molecule type" value="Genomic_DNA"/>
</dbReference>
<dbReference type="PANTHER" id="PTHR30606">
    <property type="entry name" value="LIPID A BIOSYNTHESIS LAUROYL ACYLTRANSFERASE"/>
    <property type="match status" value="1"/>
</dbReference>
<gene>
    <name evidence="8" type="ORF">DDZ16_08405</name>
</gene>
<evidence type="ECO:0000313" key="9">
    <source>
        <dbReference type="Proteomes" id="UP000244956"/>
    </source>
</evidence>
<name>A0A2U2B9Z5_9BACT</name>
<keyword evidence="7" id="KW-0812">Transmembrane</keyword>
<evidence type="ECO:0000256" key="6">
    <source>
        <dbReference type="ARBA" id="ARBA00023315"/>
    </source>
</evidence>
<evidence type="ECO:0000256" key="2">
    <source>
        <dbReference type="ARBA" id="ARBA00022475"/>
    </source>
</evidence>
<feature type="transmembrane region" description="Helical" evidence="7">
    <location>
        <begin position="12"/>
        <end position="33"/>
    </location>
</feature>
<evidence type="ECO:0000313" key="8">
    <source>
        <dbReference type="EMBL" id="PWD99901.1"/>
    </source>
</evidence>
<proteinExistence type="predicted"/>
<evidence type="ECO:0000256" key="1">
    <source>
        <dbReference type="ARBA" id="ARBA00004533"/>
    </source>
</evidence>
<keyword evidence="7" id="KW-1133">Transmembrane helix</keyword>
<reference evidence="8 9" key="1">
    <citation type="submission" date="2018-05" db="EMBL/GenBank/DDBJ databases">
        <title>Marinilabilia rubrum sp. nov., isolated from saltern sediment.</title>
        <authorList>
            <person name="Zhang R."/>
        </authorList>
    </citation>
    <scope>NUCLEOTIDE SEQUENCE [LARGE SCALE GENOMIC DNA]</scope>
    <source>
        <strain evidence="8 9">WTE16</strain>
    </source>
</reference>
<keyword evidence="5 7" id="KW-0472">Membrane</keyword>